<evidence type="ECO:0000256" key="12">
    <source>
        <dbReference type="RuleBase" id="RU362012"/>
    </source>
</evidence>
<dbReference type="InterPro" id="IPR011820">
    <property type="entry name" value="IlvA"/>
</dbReference>
<evidence type="ECO:0000256" key="5">
    <source>
        <dbReference type="ARBA" id="ARBA00011881"/>
    </source>
</evidence>
<dbReference type="EC" id="4.3.1.19" evidence="12"/>
<feature type="domain" description="ACT-like" evidence="13">
    <location>
        <begin position="336"/>
        <end position="410"/>
    </location>
</feature>
<dbReference type="AlphaFoldDB" id="A0A285RAX2"/>
<comment type="cofactor">
    <cofactor evidence="2 12">
        <name>pyridoxal 5'-phosphate</name>
        <dbReference type="ChEBI" id="CHEBI:597326"/>
    </cofactor>
</comment>
<evidence type="ECO:0000256" key="3">
    <source>
        <dbReference type="ARBA" id="ARBA00004810"/>
    </source>
</evidence>
<keyword evidence="7 12" id="KW-0412">Isoleucine biosynthesis</keyword>
<dbReference type="InterPro" id="IPR001721">
    <property type="entry name" value="TD_ACT-like"/>
</dbReference>
<evidence type="ECO:0000256" key="8">
    <source>
        <dbReference type="ARBA" id="ARBA00022898"/>
    </source>
</evidence>
<dbReference type="Proteomes" id="UP000219636">
    <property type="component" value="Unassembled WGS sequence"/>
</dbReference>
<keyword evidence="15" id="KW-1185">Reference proteome</keyword>
<evidence type="ECO:0000256" key="7">
    <source>
        <dbReference type="ARBA" id="ARBA00022624"/>
    </source>
</evidence>
<evidence type="ECO:0000256" key="9">
    <source>
        <dbReference type="ARBA" id="ARBA00023239"/>
    </source>
</evidence>
<keyword evidence="9 12" id="KW-0456">Lyase</keyword>
<organism evidence="14 15">
    <name type="scientific">Ureibacillus xyleni</name>
    <dbReference type="NCBI Taxonomy" id="614648"/>
    <lineage>
        <taxon>Bacteria</taxon>
        <taxon>Bacillati</taxon>
        <taxon>Bacillota</taxon>
        <taxon>Bacilli</taxon>
        <taxon>Bacillales</taxon>
        <taxon>Caryophanaceae</taxon>
        <taxon>Ureibacillus</taxon>
    </lineage>
</organism>
<dbReference type="PROSITE" id="PS51672">
    <property type="entry name" value="ACT_LIKE"/>
    <property type="match status" value="1"/>
</dbReference>
<comment type="pathway">
    <text evidence="3 12">Amino-acid biosynthesis; L-isoleucine biosynthesis; 2-oxobutanoate from L-threonine: step 1/1.</text>
</comment>
<dbReference type="GO" id="GO:0006567">
    <property type="term" value="P:L-threonine catabolic process"/>
    <property type="evidence" value="ECO:0007669"/>
    <property type="project" value="TreeGrafter"/>
</dbReference>
<comment type="catalytic activity">
    <reaction evidence="1 12">
        <text>L-threonine = 2-oxobutanoate + NH4(+)</text>
        <dbReference type="Rhea" id="RHEA:22108"/>
        <dbReference type="ChEBI" id="CHEBI:16763"/>
        <dbReference type="ChEBI" id="CHEBI:28938"/>
        <dbReference type="ChEBI" id="CHEBI:57926"/>
        <dbReference type="EC" id="4.3.1.19"/>
    </reaction>
</comment>
<dbReference type="GO" id="GO:0003941">
    <property type="term" value="F:L-serine ammonia-lyase activity"/>
    <property type="evidence" value="ECO:0007669"/>
    <property type="project" value="TreeGrafter"/>
</dbReference>
<dbReference type="Pfam" id="PF00291">
    <property type="entry name" value="PALP"/>
    <property type="match status" value="1"/>
</dbReference>
<dbReference type="GO" id="GO:0009097">
    <property type="term" value="P:isoleucine biosynthetic process"/>
    <property type="evidence" value="ECO:0007669"/>
    <property type="project" value="UniProtKB-UniRule"/>
</dbReference>
<gene>
    <name evidence="12" type="primary">ilvA</name>
    <name evidence="14" type="ORF">SAMN05880501_10124</name>
</gene>
<dbReference type="GO" id="GO:0004794">
    <property type="term" value="F:threonine deaminase activity"/>
    <property type="evidence" value="ECO:0007669"/>
    <property type="project" value="UniProtKB-UniRule"/>
</dbReference>
<comment type="function">
    <text evidence="11 12">Catalyzes the anaerobic formation of alpha-ketobutyrate and ammonia from threonine in a two-step reaction. The first step involved a dehydration of threonine and a production of enamine intermediates (aminocrotonate), which tautomerizes to its imine form (iminobutyrate). Both intermediates are unstable and short-lived. The second step is the nonenzymatic hydrolysis of the enamine/imine intermediates to form 2-ketobutyrate and free ammonia. In the low water environment of the cell, the second step is accelerated by RidA.</text>
</comment>
<evidence type="ECO:0000256" key="4">
    <source>
        <dbReference type="ARBA" id="ARBA00010869"/>
    </source>
</evidence>
<sequence length="419" mass="45794">MEVDSKTFAVENILIAHHLLKDVVVHTPLQKNEYLSEKYSANIYIKREDLQHVRSFKLRGAYYKIKKIEDAARTSGVVCASAGNHAQGVAFACAHLGIKGAIFMPLTTPKQKVDQVRMFGRNNIEIILAGDTFDDSAAAAMDYCDEHEMIFIHPFDDLDIIAGQGTVAVEIMNDIEAPIDFLFGGIGGGGLMSGVASYVKNLSPNSKVIGVEPSGAASMKAAFDNDGPTTLAKIDKFCDGTAVQCVGQTTYEICRTYLDDIVLVPEGKVSTTILDLYNKHAIVAEPSGALPVAALDLYKDDIKGKTAVVVITGGNNDISRMQEIREKSLLFEGLLYYFIVNFPQRAGALRQFLTVVLGPNDDITTFEYTKKNNKEAGPALVGIEVSKPEDYQGLIERMRTNGFEFKEVNKDSTLFGLLV</sequence>
<evidence type="ECO:0000256" key="2">
    <source>
        <dbReference type="ARBA" id="ARBA00001933"/>
    </source>
</evidence>
<reference evidence="15" key="1">
    <citation type="submission" date="2017-08" db="EMBL/GenBank/DDBJ databases">
        <authorList>
            <person name="Varghese N."/>
            <person name="Submissions S."/>
        </authorList>
    </citation>
    <scope>NUCLEOTIDE SEQUENCE [LARGE SCALE GENOMIC DNA]</scope>
    <source>
        <strain evidence="15">JC22</strain>
    </source>
</reference>
<dbReference type="InterPro" id="IPR001926">
    <property type="entry name" value="TrpB-like_PALP"/>
</dbReference>
<dbReference type="Pfam" id="PF00585">
    <property type="entry name" value="Thr_dehydrat_C"/>
    <property type="match status" value="1"/>
</dbReference>
<dbReference type="CDD" id="cd01562">
    <property type="entry name" value="Thr-dehyd"/>
    <property type="match status" value="1"/>
</dbReference>
<dbReference type="NCBIfam" id="NF006390">
    <property type="entry name" value="PRK08639.1"/>
    <property type="match status" value="1"/>
</dbReference>
<proteinExistence type="inferred from homology"/>
<evidence type="ECO:0000259" key="13">
    <source>
        <dbReference type="PROSITE" id="PS51672"/>
    </source>
</evidence>
<keyword evidence="6 12" id="KW-0028">Amino-acid biosynthesis</keyword>
<dbReference type="InterPro" id="IPR036052">
    <property type="entry name" value="TrpB-like_PALP_sf"/>
</dbReference>
<evidence type="ECO:0000256" key="6">
    <source>
        <dbReference type="ARBA" id="ARBA00022605"/>
    </source>
</evidence>
<dbReference type="PROSITE" id="PS00165">
    <property type="entry name" value="DEHYDRATASE_SER_THR"/>
    <property type="match status" value="1"/>
</dbReference>
<dbReference type="FunFam" id="3.40.50.1100:FF:000005">
    <property type="entry name" value="Threonine dehydratase catabolic"/>
    <property type="match status" value="1"/>
</dbReference>
<dbReference type="InterPro" id="IPR000634">
    <property type="entry name" value="Ser/Thr_deHydtase_PyrdxlP-BS"/>
</dbReference>
<evidence type="ECO:0000313" key="14">
    <source>
        <dbReference type="EMBL" id="SOB89552.1"/>
    </source>
</evidence>
<evidence type="ECO:0000256" key="11">
    <source>
        <dbReference type="ARBA" id="ARBA00025527"/>
    </source>
</evidence>
<dbReference type="PANTHER" id="PTHR48078">
    <property type="entry name" value="THREONINE DEHYDRATASE, MITOCHONDRIAL-RELATED"/>
    <property type="match status" value="1"/>
</dbReference>
<dbReference type="PANTHER" id="PTHR48078:SF11">
    <property type="entry name" value="THREONINE DEHYDRATASE, MITOCHONDRIAL"/>
    <property type="match status" value="1"/>
</dbReference>
<dbReference type="UniPathway" id="UPA00047">
    <property type="reaction ID" value="UER00054"/>
</dbReference>
<dbReference type="Gene3D" id="3.40.50.1100">
    <property type="match status" value="2"/>
</dbReference>
<accession>A0A285RAX2</accession>
<keyword evidence="8 12" id="KW-0663">Pyridoxal phosphate</keyword>
<comment type="subunit">
    <text evidence="5 12">Homotetramer.</text>
</comment>
<dbReference type="InterPro" id="IPR050147">
    <property type="entry name" value="Ser/Thr_Dehydratase"/>
</dbReference>
<dbReference type="RefSeq" id="WP_097071619.1">
    <property type="nucleotide sequence ID" value="NZ_OBMQ01000001.1"/>
</dbReference>
<dbReference type="NCBIfam" id="TIGR02079">
    <property type="entry name" value="THD1"/>
    <property type="match status" value="1"/>
</dbReference>
<evidence type="ECO:0000256" key="1">
    <source>
        <dbReference type="ARBA" id="ARBA00001274"/>
    </source>
</evidence>
<keyword evidence="10 12" id="KW-0100">Branched-chain amino acid biosynthesis</keyword>
<evidence type="ECO:0000313" key="15">
    <source>
        <dbReference type="Proteomes" id="UP000219636"/>
    </source>
</evidence>
<comment type="similarity">
    <text evidence="4 12">Belongs to the serine/threonine dehydratase family.</text>
</comment>
<dbReference type="GO" id="GO:0006565">
    <property type="term" value="P:L-serine catabolic process"/>
    <property type="evidence" value="ECO:0007669"/>
    <property type="project" value="TreeGrafter"/>
</dbReference>
<protein>
    <recommendedName>
        <fullName evidence="12">L-threonine dehydratase</fullName>
        <ecNumber evidence="12">4.3.1.19</ecNumber>
    </recommendedName>
    <alternativeName>
        <fullName evidence="12">Threonine deaminase</fullName>
    </alternativeName>
</protein>
<dbReference type="GO" id="GO:0030170">
    <property type="term" value="F:pyridoxal phosphate binding"/>
    <property type="evidence" value="ECO:0007669"/>
    <property type="project" value="InterPro"/>
</dbReference>
<name>A0A285RAX2_9BACL</name>
<dbReference type="OrthoDB" id="9811476at2"/>
<dbReference type="CDD" id="cd04907">
    <property type="entry name" value="ACT_ThrD-I_2"/>
    <property type="match status" value="1"/>
</dbReference>
<dbReference type="InterPro" id="IPR045865">
    <property type="entry name" value="ACT-like_dom_sf"/>
</dbReference>
<dbReference type="SUPFAM" id="SSF55021">
    <property type="entry name" value="ACT-like"/>
    <property type="match status" value="1"/>
</dbReference>
<dbReference type="EMBL" id="OBMQ01000001">
    <property type="protein sequence ID" value="SOB89552.1"/>
    <property type="molecule type" value="Genomic_DNA"/>
</dbReference>
<dbReference type="SUPFAM" id="SSF53686">
    <property type="entry name" value="Tryptophan synthase beta subunit-like PLP-dependent enzymes"/>
    <property type="match status" value="1"/>
</dbReference>
<evidence type="ECO:0000256" key="10">
    <source>
        <dbReference type="ARBA" id="ARBA00023304"/>
    </source>
</evidence>